<dbReference type="GO" id="GO:0004488">
    <property type="term" value="F:methylenetetrahydrofolate dehydrogenase (NADP+) activity"/>
    <property type="evidence" value="ECO:0007669"/>
    <property type="project" value="InterPro"/>
</dbReference>
<evidence type="ECO:0000313" key="1">
    <source>
        <dbReference type="EMBL" id="RFB82165.1"/>
    </source>
</evidence>
<sequence>MEIACAKRWNGSACTIASRFPTTSCWWISTGSRRFQRRDPGAPGEPAGAITPVLGGVGLMTITRLMHNICVASRGRLANFSSSDQ</sequence>
<proteinExistence type="predicted"/>
<accession>A0A3E1AY99</accession>
<gene>
    <name evidence="1" type="ORF">B5K10_31160</name>
</gene>
<organism evidence="1 2">
    <name type="scientific">Rhizobium leguminosarum bv. trifolii</name>
    <dbReference type="NCBI Taxonomy" id="386"/>
    <lineage>
        <taxon>Bacteria</taxon>
        <taxon>Pseudomonadati</taxon>
        <taxon>Pseudomonadota</taxon>
        <taxon>Alphaproteobacteria</taxon>
        <taxon>Hyphomicrobiales</taxon>
        <taxon>Rhizobiaceae</taxon>
        <taxon>Rhizobium/Agrobacterium group</taxon>
        <taxon>Rhizobium</taxon>
    </lineage>
</organism>
<dbReference type="AlphaFoldDB" id="A0A3E1AY99"/>
<dbReference type="EMBL" id="NAOO01000045">
    <property type="protein sequence ID" value="RFB82165.1"/>
    <property type="molecule type" value="Genomic_DNA"/>
</dbReference>
<protein>
    <submittedName>
        <fullName evidence="1">Uncharacterized protein</fullName>
    </submittedName>
</protein>
<name>A0A3E1AY99_RHILT</name>
<reference evidence="1 2" key="1">
    <citation type="submission" date="2017-03" db="EMBL/GenBank/DDBJ databases">
        <title>Genome analysis of Rhizobial strains effectives or ineffectives for nitrogen fixation isolated from bean seeds.</title>
        <authorList>
            <person name="Peralta H."/>
            <person name="Aguilar-Vera A."/>
            <person name="Mora Y."/>
            <person name="Vargas-Lagunas C."/>
            <person name="Girard L."/>
            <person name="Mora J."/>
        </authorList>
    </citation>
    <scope>NUCLEOTIDE SEQUENCE [LARGE SCALE GENOMIC DNA]</scope>
    <source>
        <strain evidence="1 2">CCGM5</strain>
    </source>
</reference>
<comment type="caution">
    <text evidence="1">The sequence shown here is derived from an EMBL/GenBank/DDBJ whole genome shotgun (WGS) entry which is preliminary data.</text>
</comment>
<dbReference type="Proteomes" id="UP000256748">
    <property type="component" value="Unassembled WGS sequence"/>
</dbReference>
<evidence type="ECO:0000313" key="2">
    <source>
        <dbReference type="Proteomes" id="UP000256748"/>
    </source>
</evidence>